<dbReference type="InterPro" id="IPR010979">
    <property type="entry name" value="Ribosomal_uS13-like_H2TH"/>
</dbReference>
<dbReference type="GO" id="GO:0019843">
    <property type="term" value="F:rRNA binding"/>
    <property type="evidence" value="ECO:0007669"/>
    <property type="project" value="UniProtKB-UniRule"/>
</dbReference>
<dbReference type="GO" id="GO:0003735">
    <property type="term" value="F:structural constituent of ribosome"/>
    <property type="evidence" value="ECO:0007669"/>
    <property type="project" value="InterPro"/>
</dbReference>
<dbReference type="Proteomes" id="UP000184334">
    <property type="component" value="Unassembled WGS sequence"/>
</dbReference>
<dbReference type="OrthoDB" id="9803610at2"/>
<dbReference type="GO" id="GO:0000049">
    <property type="term" value="F:tRNA binding"/>
    <property type="evidence" value="ECO:0007669"/>
    <property type="project" value="UniProtKB-UniRule"/>
</dbReference>
<dbReference type="PROSITE" id="PS00646">
    <property type="entry name" value="RIBOSOMAL_S13_1"/>
    <property type="match status" value="1"/>
</dbReference>
<evidence type="ECO:0000256" key="7">
    <source>
        <dbReference type="HAMAP-Rule" id="MF_01315"/>
    </source>
</evidence>
<dbReference type="RefSeq" id="WP_072864120.1">
    <property type="nucleotide sequence ID" value="NZ_FQUI01000013.1"/>
</dbReference>
<name>A0A1M4VW59_MARH1</name>
<sequence length="122" mass="13991">MPRILGVEVPNNKKLFIALTYIYGIGKHRAMEILESTGIDPDKRAKELTDDEISKITHYINEHYLVEGELRQEVQKSIARLIEIGSYRGYRHKNGLPVRGQKTHSNARTRKGPRPSKIGKKK</sequence>
<evidence type="ECO:0000256" key="4">
    <source>
        <dbReference type="ARBA" id="ARBA00022980"/>
    </source>
</evidence>
<dbReference type="NCBIfam" id="TIGR03631">
    <property type="entry name" value="uS13_bact"/>
    <property type="match status" value="1"/>
</dbReference>
<dbReference type="SUPFAM" id="SSF46946">
    <property type="entry name" value="S13-like H2TH domain"/>
    <property type="match status" value="1"/>
</dbReference>
<evidence type="ECO:0000256" key="2">
    <source>
        <dbReference type="ARBA" id="ARBA00022730"/>
    </source>
</evidence>
<dbReference type="PIRSF" id="PIRSF002134">
    <property type="entry name" value="Ribosomal_S13"/>
    <property type="match status" value="1"/>
</dbReference>
<feature type="compositionally biased region" description="Basic residues" evidence="9">
    <location>
        <begin position="101"/>
        <end position="122"/>
    </location>
</feature>
<evidence type="ECO:0000256" key="5">
    <source>
        <dbReference type="ARBA" id="ARBA00023274"/>
    </source>
</evidence>
<dbReference type="PROSITE" id="PS50159">
    <property type="entry name" value="RIBOSOMAL_S13_2"/>
    <property type="match status" value="1"/>
</dbReference>
<dbReference type="FunFam" id="1.10.8.50:FF:000001">
    <property type="entry name" value="30S ribosomal protein S13"/>
    <property type="match status" value="1"/>
</dbReference>
<keyword evidence="3 7" id="KW-0694">RNA-binding</keyword>
<keyword evidence="11" id="KW-1185">Reference proteome</keyword>
<dbReference type="GO" id="GO:0005829">
    <property type="term" value="C:cytosol"/>
    <property type="evidence" value="ECO:0007669"/>
    <property type="project" value="TreeGrafter"/>
</dbReference>
<evidence type="ECO:0000256" key="3">
    <source>
        <dbReference type="ARBA" id="ARBA00022884"/>
    </source>
</evidence>
<evidence type="ECO:0000256" key="9">
    <source>
        <dbReference type="SAM" id="MobiDB-lite"/>
    </source>
</evidence>
<dbReference type="InterPro" id="IPR001892">
    <property type="entry name" value="Ribosomal_uS13"/>
</dbReference>
<organism evidence="10 11">
    <name type="scientific">Marinitoga hydrogenitolerans (strain DSM 16785 / JCM 12826 / AT1271)</name>
    <dbReference type="NCBI Taxonomy" id="1122195"/>
    <lineage>
        <taxon>Bacteria</taxon>
        <taxon>Thermotogati</taxon>
        <taxon>Thermotogota</taxon>
        <taxon>Thermotogae</taxon>
        <taxon>Petrotogales</taxon>
        <taxon>Petrotogaceae</taxon>
        <taxon>Marinitoga</taxon>
    </lineage>
</organism>
<keyword evidence="5 7" id="KW-0687">Ribonucleoprotein</keyword>
<dbReference type="Gene3D" id="4.10.910.10">
    <property type="entry name" value="30s ribosomal protein s13, domain 2"/>
    <property type="match status" value="1"/>
</dbReference>
<accession>A0A1M4VW59</accession>
<evidence type="ECO:0000313" key="10">
    <source>
        <dbReference type="EMBL" id="SHE73140.1"/>
    </source>
</evidence>
<comment type="caution">
    <text evidence="10">The sequence shown here is derived from an EMBL/GenBank/DDBJ whole genome shotgun (WGS) entry which is preliminary data.</text>
</comment>
<protein>
    <recommendedName>
        <fullName evidence="6 7">Small ribosomal subunit protein uS13</fullName>
    </recommendedName>
</protein>
<dbReference type="Pfam" id="PF00416">
    <property type="entry name" value="Ribosomal_S13"/>
    <property type="match status" value="1"/>
</dbReference>
<proteinExistence type="inferred from homology"/>
<feature type="region of interest" description="Disordered" evidence="9">
    <location>
        <begin position="92"/>
        <end position="122"/>
    </location>
</feature>
<dbReference type="EMBL" id="FQUI01000013">
    <property type="protein sequence ID" value="SHE73140.1"/>
    <property type="molecule type" value="Genomic_DNA"/>
</dbReference>
<evidence type="ECO:0000256" key="8">
    <source>
        <dbReference type="RuleBase" id="RU003830"/>
    </source>
</evidence>
<dbReference type="AlphaFoldDB" id="A0A1M4VW59"/>
<dbReference type="PANTHER" id="PTHR10871">
    <property type="entry name" value="30S RIBOSOMAL PROTEIN S13/40S RIBOSOMAL PROTEIN S18"/>
    <property type="match status" value="1"/>
</dbReference>
<comment type="function">
    <text evidence="7">Located at the top of the head of the 30S subunit, it contacts several helices of the 16S rRNA. In the 70S ribosome it contacts the 23S rRNA (bridge B1a) and protein L5 of the 50S subunit (bridge B1b), connecting the 2 subunits; these bridges are implicated in subunit movement. Contacts the tRNAs in the A and P-sites.</text>
</comment>
<dbReference type="InterPro" id="IPR019980">
    <property type="entry name" value="Ribosomal_uS13_bac-type"/>
</dbReference>
<dbReference type="GO" id="GO:0006412">
    <property type="term" value="P:translation"/>
    <property type="evidence" value="ECO:0007669"/>
    <property type="project" value="UniProtKB-UniRule"/>
</dbReference>
<comment type="subunit">
    <text evidence="7">Part of the 30S ribosomal subunit. Forms a loose heterodimer with protein S19. Forms two bridges to the 50S subunit in the 70S ribosome.</text>
</comment>
<keyword evidence="2 7" id="KW-0699">rRNA-binding</keyword>
<dbReference type="STRING" id="1122195.SAMN02745164_01018"/>
<gene>
    <name evidence="7" type="primary">rpsM</name>
    <name evidence="10" type="ORF">SAMN02745164_01018</name>
</gene>
<comment type="similarity">
    <text evidence="1 7 8">Belongs to the universal ribosomal protein uS13 family.</text>
</comment>
<evidence type="ECO:0000256" key="6">
    <source>
        <dbReference type="ARBA" id="ARBA00035166"/>
    </source>
</evidence>
<dbReference type="InterPro" id="IPR018269">
    <property type="entry name" value="Ribosomal_uS13_CS"/>
</dbReference>
<reference evidence="10" key="1">
    <citation type="submission" date="2016-11" db="EMBL/GenBank/DDBJ databases">
        <authorList>
            <person name="Varghese N."/>
            <person name="Submissions S."/>
        </authorList>
    </citation>
    <scope>NUCLEOTIDE SEQUENCE [LARGE SCALE GENOMIC DNA]</scope>
    <source>
        <strain evidence="10">DSM 16785</strain>
    </source>
</reference>
<keyword evidence="4 7" id="KW-0689">Ribosomal protein</keyword>
<dbReference type="Gene3D" id="1.10.8.50">
    <property type="match status" value="1"/>
</dbReference>
<dbReference type="PANTHER" id="PTHR10871:SF1">
    <property type="entry name" value="SMALL RIBOSOMAL SUBUNIT PROTEIN US13M"/>
    <property type="match status" value="1"/>
</dbReference>
<evidence type="ECO:0000313" key="11">
    <source>
        <dbReference type="Proteomes" id="UP000184334"/>
    </source>
</evidence>
<evidence type="ECO:0000256" key="1">
    <source>
        <dbReference type="ARBA" id="ARBA00008080"/>
    </source>
</evidence>
<dbReference type="HAMAP" id="MF_01315">
    <property type="entry name" value="Ribosomal_uS13"/>
    <property type="match status" value="1"/>
</dbReference>
<dbReference type="GO" id="GO:0015935">
    <property type="term" value="C:small ribosomal subunit"/>
    <property type="evidence" value="ECO:0007669"/>
    <property type="project" value="TreeGrafter"/>
</dbReference>
<keyword evidence="7" id="KW-0820">tRNA-binding</keyword>
<dbReference type="InterPro" id="IPR027437">
    <property type="entry name" value="Rbsml_uS13_C"/>
</dbReference>